<dbReference type="Pfam" id="PF13181">
    <property type="entry name" value="TPR_8"/>
    <property type="match status" value="1"/>
</dbReference>
<evidence type="ECO:0000313" key="2">
    <source>
        <dbReference type="EMBL" id="KAB3530730.1"/>
    </source>
</evidence>
<dbReference type="PANTHER" id="PTHR12558">
    <property type="entry name" value="CELL DIVISION CYCLE 16,23,27"/>
    <property type="match status" value="1"/>
</dbReference>
<dbReference type="Proteomes" id="UP000465601">
    <property type="component" value="Unassembled WGS sequence"/>
</dbReference>
<organism evidence="2 3">
    <name type="scientific">Alkaliphilus serpentinus</name>
    <dbReference type="NCBI Taxonomy" id="1482731"/>
    <lineage>
        <taxon>Bacteria</taxon>
        <taxon>Bacillati</taxon>
        <taxon>Bacillota</taxon>
        <taxon>Clostridia</taxon>
        <taxon>Peptostreptococcales</taxon>
        <taxon>Natronincolaceae</taxon>
        <taxon>Alkaliphilus</taxon>
    </lineage>
</organism>
<sequence>MHKLTRREALNMKLNLFFTSKANRTNFMIDHFNISKATIEGNKQIDPDVSGVQGLKLKGSYKHMPGYWLEIEFCKSLKGVGLYHSLNKEGTSDKGIFYPKSFEKAIDLENGWINKYHISSLDEEEDKWRVFYAEVKSHMKEKRYMVAYWGLKVILKYNPFFLKKYKRFYIFEELAYLFEESNNLGKAIKCLKLHIMLQPDSIEPYLNMSSFFIINGMEEEAVKVCQTALKKKPYNKYLISNLIIALNNMGNYEYSIDYLKKVIHIHPNNAFFWKLLGDIYYEQEMNEESLDCYQRALKKMKVKNIDDFTIDLYNGIAAVYYELEDYQEAVKNYKKSLKLSPDDSYTLLSLSQIYLYKLKDNDSALSYTKKLLDLIPENGYPQYQMGIIYFQLENYEKAKWYLYKARRMMPGYEPVHEAINMLKQFLEEGTNRMKNEE</sequence>
<dbReference type="SMART" id="SM00028">
    <property type="entry name" value="TPR"/>
    <property type="match status" value="7"/>
</dbReference>
<dbReference type="PROSITE" id="PS50005">
    <property type="entry name" value="TPR"/>
    <property type="match status" value="1"/>
</dbReference>
<evidence type="ECO:0000313" key="3">
    <source>
        <dbReference type="Proteomes" id="UP000465601"/>
    </source>
</evidence>
<protein>
    <submittedName>
        <fullName evidence="2">Tetratricopeptide repeat protein</fullName>
    </submittedName>
</protein>
<comment type="caution">
    <text evidence="2">The sequence shown here is derived from an EMBL/GenBank/DDBJ whole genome shotgun (WGS) entry which is preliminary data.</text>
</comment>
<keyword evidence="1" id="KW-0802">TPR repeat</keyword>
<dbReference type="PANTHER" id="PTHR12558:SF13">
    <property type="entry name" value="CELL DIVISION CYCLE PROTEIN 27 HOMOLOG"/>
    <property type="match status" value="1"/>
</dbReference>
<accession>A0A833M9T7</accession>
<evidence type="ECO:0000256" key="1">
    <source>
        <dbReference type="PROSITE-ProRule" id="PRU00339"/>
    </source>
</evidence>
<dbReference type="EMBL" id="WBZB01000016">
    <property type="protein sequence ID" value="KAB3530730.1"/>
    <property type="molecule type" value="Genomic_DNA"/>
</dbReference>
<feature type="repeat" description="TPR" evidence="1">
    <location>
        <begin position="310"/>
        <end position="343"/>
    </location>
</feature>
<dbReference type="SUPFAM" id="SSF81901">
    <property type="entry name" value="HCP-like"/>
    <property type="match status" value="1"/>
</dbReference>
<proteinExistence type="predicted"/>
<dbReference type="AlphaFoldDB" id="A0A833M9T7"/>
<dbReference type="OrthoDB" id="1947696at2"/>
<reference evidence="2 3" key="1">
    <citation type="submission" date="2019-10" db="EMBL/GenBank/DDBJ databases">
        <title>Alkaliphilus serpentinus sp. nov. and Alkaliphilus pronyensis sp. nov., two novel anaerobic alkaliphilic species isolated from the serpentinized-hosted hydrothermal field of the Prony Bay (New Caledonia).</title>
        <authorList>
            <person name="Postec A."/>
        </authorList>
    </citation>
    <scope>NUCLEOTIDE SEQUENCE [LARGE SCALE GENOMIC DNA]</scope>
    <source>
        <strain evidence="2 3">LacT</strain>
    </source>
</reference>
<name>A0A833M9T7_9FIRM</name>
<keyword evidence="3" id="KW-1185">Reference proteome</keyword>
<dbReference type="Pfam" id="PF13424">
    <property type="entry name" value="TPR_12"/>
    <property type="match status" value="1"/>
</dbReference>
<dbReference type="InterPro" id="IPR019734">
    <property type="entry name" value="TPR_rpt"/>
</dbReference>
<dbReference type="PROSITE" id="PS50293">
    <property type="entry name" value="TPR_REGION"/>
    <property type="match status" value="1"/>
</dbReference>
<dbReference type="InterPro" id="IPR011990">
    <property type="entry name" value="TPR-like_helical_dom_sf"/>
</dbReference>
<dbReference type="Gene3D" id="1.25.40.10">
    <property type="entry name" value="Tetratricopeptide repeat domain"/>
    <property type="match status" value="1"/>
</dbReference>
<gene>
    <name evidence="2" type="ORF">F8153_06370</name>
</gene>